<proteinExistence type="predicted"/>
<dbReference type="Proteomes" id="UP000470951">
    <property type="component" value="Unassembled WGS sequence"/>
</dbReference>
<accession>A0A7K3RGD9</accession>
<dbReference type="AlphaFoldDB" id="A0A7K3RGD9"/>
<evidence type="ECO:0000313" key="3">
    <source>
        <dbReference type="Proteomes" id="UP000470951"/>
    </source>
</evidence>
<feature type="non-terminal residue" evidence="2">
    <location>
        <position position="68"/>
    </location>
</feature>
<evidence type="ECO:0000313" key="2">
    <source>
        <dbReference type="EMBL" id="NEC01126.1"/>
    </source>
</evidence>
<feature type="compositionally biased region" description="Basic and acidic residues" evidence="1">
    <location>
        <begin position="59"/>
        <end position="68"/>
    </location>
</feature>
<protein>
    <submittedName>
        <fullName evidence="2">Uncharacterized protein</fullName>
    </submittedName>
</protein>
<dbReference type="EMBL" id="JAAGMS010000268">
    <property type="protein sequence ID" value="NEC01126.1"/>
    <property type="molecule type" value="Genomic_DNA"/>
</dbReference>
<feature type="region of interest" description="Disordered" evidence="1">
    <location>
        <begin position="44"/>
        <end position="68"/>
    </location>
</feature>
<sequence length="68" mass="7284">MPPAHHALIVRLPPDVADAALADALTTAAELWWPGERRPRLWTETVPAPAGSGTAARRRAAEARRPVA</sequence>
<gene>
    <name evidence="2" type="ORF">G3I58_24535</name>
</gene>
<dbReference type="RefSeq" id="WP_164269986.1">
    <property type="nucleotide sequence ID" value="NZ_JAAGMS010000268.1"/>
</dbReference>
<evidence type="ECO:0000256" key="1">
    <source>
        <dbReference type="SAM" id="MobiDB-lite"/>
    </source>
</evidence>
<reference evidence="2 3" key="1">
    <citation type="submission" date="2020-01" db="EMBL/GenBank/DDBJ databases">
        <title>Insect and environment-associated Actinomycetes.</title>
        <authorList>
            <person name="Currrie C."/>
            <person name="Chevrette M."/>
            <person name="Carlson C."/>
            <person name="Stubbendieck R."/>
            <person name="Wendt-Pienkowski E."/>
        </authorList>
    </citation>
    <scope>NUCLEOTIDE SEQUENCE [LARGE SCALE GENOMIC DNA]</scope>
    <source>
        <strain evidence="2 3">SID7903</strain>
    </source>
</reference>
<comment type="caution">
    <text evidence="2">The sequence shown here is derived from an EMBL/GenBank/DDBJ whole genome shotgun (WGS) entry which is preliminary data.</text>
</comment>
<name>A0A7K3RGD9_STRAQ</name>
<organism evidence="2 3">
    <name type="scientific">Streptomyces anulatus</name>
    <name type="common">Streptomyces chrysomallus</name>
    <dbReference type="NCBI Taxonomy" id="1892"/>
    <lineage>
        <taxon>Bacteria</taxon>
        <taxon>Bacillati</taxon>
        <taxon>Actinomycetota</taxon>
        <taxon>Actinomycetes</taxon>
        <taxon>Kitasatosporales</taxon>
        <taxon>Streptomycetaceae</taxon>
        <taxon>Streptomyces</taxon>
    </lineage>
</organism>